<proteinExistence type="predicted"/>
<name>A0AAU9K3H6_9CILI</name>
<sequence>MVISTDHLTKKQLIIPEKAQNSWKCLDLSFNAAILNNFLIYKNMSQMFCLFIIFLSDYKITTLHLYI</sequence>
<organism evidence="1 2">
    <name type="scientific">Blepharisma stoltei</name>
    <dbReference type="NCBI Taxonomy" id="1481888"/>
    <lineage>
        <taxon>Eukaryota</taxon>
        <taxon>Sar</taxon>
        <taxon>Alveolata</taxon>
        <taxon>Ciliophora</taxon>
        <taxon>Postciliodesmatophora</taxon>
        <taxon>Heterotrichea</taxon>
        <taxon>Heterotrichida</taxon>
        <taxon>Blepharismidae</taxon>
        <taxon>Blepharisma</taxon>
    </lineage>
</organism>
<evidence type="ECO:0000313" key="1">
    <source>
        <dbReference type="EMBL" id="CAG9331731.1"/>
    </source>
</evidence>
<protein>
    <submittedName>
        <fullName evidence="1">Uncharacterized protein</fullName>
    </submittedName>
</protein>
<dbReference type="EMBL" id="CAJZBQ010000053">
    <property type="protein sequence ID" value="CAG9331731.1"/>
    <property type="molecule type" value="Genomic_DNA"/>
</dbReference>
<accession>A0AAU9K3H6</accession>
<dbReference type="Proteomes" id="UP001162131">
    <property type="component" value="Unassembled WGS sequence"/>
</dbReference>
<reference evidence="1" key="1">
    <citation type="submission" date="2021-09" db="EMBL/GenBank/DDBJ databases">
        <authorList>
            <consortium name="AG Swart"/>
            <person name="Singh M."/>
            <person name="Singh A."/>
            <person name="Seah K."/>
            <person name="Emmerich C."/>
        </authorList>
    </citation>
    <scope>NUCLEOTIDE SEQUENCE</scope>
    <source>
        <strain evidence="1">ATCC30299</strain>
    </source>
</reference>
<keyword evidence="2" id="KW-1185">Reference proteome</keyword>
<comment type="caution">
    <text evidence="1">The sequence shown here is derived from an EMBL/GenBank/DDBJ whole genome shotgun (WGS) entry which is preliminary data.</text>
</comment>
<gene>
    <name evidence="1" type="ORF">BSTOLATCC_MIC53794</name>
</gene>
<dbReference type="AlphaFoldDB" id="A0AAU9K3H6"/>
<evidence type="ECO:0000313" key="2">
    <source>
        <dbReference type="Proteomes" id="UP001162131"/>
    </source>
</evidence>